<proteinExistence type="predicted"/>
<evidence type="ECO:0000259" key="7">
    <source>
        <dbReference type="Pfam" id="PF02656"/>
    </source>
</evidence>
<evidence type="ECO:0000256" key="3">
    <source>
        <dbReference type="ARBA" id="ARBA00022989"/>
    </source>
</evidence>
<name>A0A1X7S311_ZYMT9</name>
<dbReference type="EMBL" id="LT853700">
    <property type="protein sequence ID" value="SMQ54063.1"/>
    <property type="molecule type" value="Genomic_DNA"/>
</dbReference>
<evidence type="ECO:0000313" key="8">
    <source>
        <dbReference type="EMBL" id="SMQ54063.1"/>
    </source>
</evidence>
<evidence type="ECO:0000256" key="4">
    <source>
        <dbReference type="ARBA" id="ARBA00023136"/>
    </source>
</evidence>
<gene>
    <name evidence="8" type="ORF">ZT3D7_G9217</name>
</gene>
<evidence type="ECO:0000256" key="1">
    <source>
        <dbReference type="ARBA" id="ARBA00004127"/>
    </source>
</evidence>
<dbReference type="InterPro" id="IPR052053">
    <property type="entry name" value="IM_YidH-like"/>
</dbReference>
<feature type="transmembrane region" description="Helical" evidence="6">
    <location>
        <begin position="229"/>
        <end position="249"/>
    </location>
</feature>
<dbReference type="Proteomes" id="UP000215127">
    <property type="component" value="Chromosome 9"/>
</dbReference>
<evidence type="ECO:0000256" key="6">
    <source>
        <dbReference type="SAM" id="Phobius"/>
    </source>
</evidence>
<evidence type="ECO:0000256" key="2">
    <source>
        <dbReference type="ARBA" id="ARBA00022692"/>
    </source>
</evidence>
<sequence length="298" mass="32878">MADGGTRHVATNQVKLVLTMTWTGDREYKGPAGQKLSIFRLCLMLMCCNSSNGRGRGEEMRERHVCTATDLQPLLRPSTNDPANGEETLSEQRQDNPKKHVAFQPPPSPLPRNHTMPPHRSPSPTFSISTTASDRALANDLFNPFGIFRKPTFVHQRNSPPTLHPFYTTPLLSPLLFDNTDSSARDHLAAERTFLSWLRLAIYMSVVATAILISFHLKHQPSPTERRIALPLGVVFWVLALGCLGAGVGNYVKTVEGYARREAVVQSGWGTQVVFTVVAAAIVAACVLFLSMEVERSS</sequence>
<keyword evidence="4 6" id="KW-0472">Membrane</keyword>
<feature type="domain" description="DUF202" evidence="7">
    <location>
        <begin position="185"/>
        <end position="255"/>
    </location>
</feature>
<reference evidence="8 9" key="1">
    <citation type="submission" date="2016-06" db="EMBL/GenBank/DDBJ databases">
        <authorList>
            <person name="Kjaerup R.B."/>
            <person name="Dalgaard T.S."/>
            <person name="Juul-Madsen H.R."/>
        </authorList>
    </citation>
    <scope>NUCLEOTIDE SEQUENCE [LARGE SCALE GENOMIC DNA]</scope>
</reference>
<dbReference type="InterPro" id="IPR003807">
    <property type="entry name" value="DUF202"/>
</dbReference>
<protein>
    <recommendedName>
        <fullName evidence="7">DUF202 domain-containing protein</fullName>
    </recommendedName>
</protein>
<dbReference type="PANTHER" id="PTHR34187:SF3">
    <property type="entry name" value="DUF DOMAIN PROTEIN (AFU_ORTHOLOGUE AFUA_6G11150)"/>
    <property type="match status" value="1"/>
</dbReference>
<organism evidence="8 9">
    <name type="scientific">Zymoseptoria tritici (strain ST99CH_3D7)</name>
    <dbReference type="NCBI Taxonomy" id="1276538"/>
    <lineage>
        <taxon>Eukaryota</taxon>
        <taxon>Fungi</taxon>
        <taxon>Dikarya</taxon>
        <taxon>Ascomycota</taxon>
        <taxon>Pezizomycotina</taxon>
        <taxon>Dothideomycetes</taxon>
        <taxon>Dothideomycetidae</taxon>
        <taxon>Mycosphaerellales</taxon>
        <taxon>Mycosphaerellaceae</taxon>
        <taxon>Zymoseptoria</taxon>
    </lineage>
</organism>
<feature type="transmembrane region" description="Helical" evidence="6">
    <location>
        <begin position="197"/>
        <end position="217"/>
    </location>
</feature>
<evidence type="ECO:0000256" key="5">
    <source>
        <dbReference type="SAM" id="MobiDB-lite"/>
    </source>
</evidence>
<dbReference type="AlphaFoldDB" id="A0A1X7S311"/>
<dbReference type="GO" id="GO:0012505">
    <property type="term" value="C:endomembrane system"/>
    <property type="evidence" value="ECO:0007669"/>
    <property type="project" value="UniProtKB-SubCell"/>
</dbReference>
<feature type="region of interest" description="Disordered" evidence="5">
    <location>
        <begin position="68"/>
        <end position="129"/>
    </location>
</feature>
<keyword evidence="3 6" id="KW-1133">Transmembrane helix</keyword>
<accession>A0A1X7S311</accession>
<dbReference type="Pfam" id="PF02656">
    <property type="entry name" value="DUF202"/>
    <property type="match status" value="1"/>
</dbReference>
<evidence type="ECO:0000313" key="9">
    <source>
        <dbReference type="Proteomes" id="UP000215127"/>
    </source>
</evidence>
<keyword evidence="9" id="KW-1185">Reference proteome</keyword>
<comment type="subcellular location">
    <subcellularLocation>
        <location evidence="1">Endomembrane system</location>
        <topology evidence="1">Multi-pass membrane protein</topology>
    </subcellularLocation>
</comment>
<keyword evidence="2 6" id="KW-0812">Transmembrane</keyword>
<dbReference type="PANTHER" id="PTHR34187">
    <property type="entry name" value="FGR18P"/>
    <property type="match status" value="1"/>
</dbReference>
<feature type="transmembrane region" description="Helical" evidence="6">
    <location>
        <begin position="269"/>
        <end position="290"/>
    </location>
</feature>